<keyword evidence="2" id="KW-0121">Carboxypeptidase</keyword>
<protein>
    <submittedName>
        <fullName evidence="2">Carboxypeptidase-like regulatory domain-containing protein</fullName>
    </submittedName>
</protein>
<accession>A0A9X1MSC0</accession>
<gene>
    <name evidence="2" type="ORF">LOC68_24600</name>
</gene>
<dbReference type="RefSeq" id="WP_230223824.1">
    <property type="nucleotide sequence ID" value="NZ_JAJKFT010000010.1"/>
</dbReference>
<dbReference type="GO" id="GO:0004180">
    <property type="term" value="F:carboxypeptidase activity"/>
    <property type="evidence" value="ECO:0007669"/>
    <property type="project" value="UniProtKB-KW"/>
</dbReference>
<evidence type="ECO:0000313" key="3">
    <source>
        <dbReference type="Proteomes" id="UP001139103"/>
    </source>
</evidence>
<name>A0A9X1MSC0_9BACT</name>
<comment type="caution">
    <text evidence="2">The sequence shown here is derived from an EMBL/GenBank/DDBJ whole genome shotgun (WGS) entry which is preliminary data.</text>
</comment>
<dbReference type="Proteomes" id="UP001139103">
    <property type="component" value="Unassembled WGS sequence"/>
</dbReference>
<proteinExistence type="predicted"/>
<evidence type="ECO:0000256" key="1">
    <source>
        <dbReference type="SAM" id="SignalP"/>
    </source>
</evidence>
<dbReference type="AlphaFoldDB" id="A0A9X1MSC0"/>
<organism evidence="2 3">
    <name type="scientific">Blastopirellula sediminis</name>
    <dbReference type="NCBI Taxonomy" id="2894196"/>
    <lineage>
        <taxon>Bacteria</taxon>
        <taxon>Pseudomonadati</taxon>
        <taxon>Planctomycetota</taxon>
        <taxon>Planctomycetia</taxon>
        <taxon>Pirellulales</taxon>
        <taxon>Pirellulaceae</taxon>
        <taxon>Blastopirellula</taxon>
    </lineage>
</organism>
<evidence type="ECO:0000313" key="2">
    <source>
        <dbReference type="EMBL" id="MCC9631590.1"/>
    </source>
</evidence>
<keyword evidence="2" id="KW-0645">Protease</keyword>
<feature type="signal peptide" evidence="1">
    <location>
        <begin position="1"/>
        <end position="25"/>
    </location>
</feature>
<keyword evidence="1" id="KW-0732">Signal</keyword>
<dbReference type="EMBL" id="JAJKFT010000010">
    <property type="protein sequence ID" value="MCC9631590.1"/>
    <property type="molecule type" value="Genomic_DNA"/>
</dbReference>
<keyword evidence="2" id="KW-0378">Hydrolase</keyword>
<sequence length="161" mass="16796">MSNFFPHWKSLSLLAALALSLGCSATKFVPTEYVEGLVTLDGVPIADATVTFQPLEPGQGCAGVGVSDSSGVYRLTTLSNIDGLKPKHGAGVLPGAYQVAVEKVELAPEVQAKIDAGESVAYSEAALKRIFPKRFADPEKSGLVVDVVPGNNDIPLVISSK</sequence>
<reference evidence="2" key="1">
    <citation type="submission" date="2021-11" db="EMBL/GenBank/DDBJ databases">
        <title>Genome sequence.</title>
        <authorList>
            <person name="Sun Q."/>
        </authorList>
    </citation>
    <scope>NUCLEOTIDE SEQUENCE</scope>
    <source>
        <strain evidence="2">JC732</strain>
    </source>
</reference>
<keyword evidence="3" id="KW-1185">Reference proteome</keyword>
<feature type="chain" id="PRO_5040867953" evidence="1">
    <location>
        <begin position="26"/>
        <end position="161"/>
    </location>
</feature>